<feature type="region of interest" description="Disordered" evidence="1">
    <location>
        <begin position="36"/>
        <end position="64"/>
    </location>
</feature>
<proteinExistence type="predicted"/>
<sequence length="191" mass="20692">MSTYLSPQPTRPFTTPLTIPRPPNYNYHAYHPSLPYNPYTHRSNTPPSLSPSPAPSAASSTAATTTSMIEIEELPTDTDTDSAIATAAPFEFEEAPENYRRGRTLVYGSDDEEEDGGDDDDEDLLAASHKSILYGFERLTARGSGGGAGKRSYAESVGSVSSGGSWGDSGIEGRVCLLRVYIFFIFLFSFL</sequence>
<feature type="compositionally biased region" description="Low complexity" evidence="1">
    <location>
        <begin position="55"/>
        <end position="64"/>
    </location>
</feature>
<dbReference type="Proteomes" id="UP000277580">
    <property type="component" value="Unassembled WGS sequence"/>
</dbReference>
<keyword evidence="3" id="KW-1185">Reference proteome</keyword>
<dbReference type="InParanoid" id="A0A3N4LAX2"/>
<accession>A0A3N4LAX2</accession>
<dbReference type="AlphaFoldDB" id="A0A3N4LAX2"/>
<reference evidence="2 3" key="1">
    <citation type="journal article" date="2018" name="Nat. Ecol. Evol.">
        <title>Pezizomycetes genomes reveal the molecular basis of ectomycorrhizal truffle lifestyle.</title>
        <authorList>
            <person name="Murat C."/>
            <person name="Payen T."/>
            <person name="Noel B."/>
            <person name="Kuo A."/>
            <person name="Morin E."/>
            <person name="Chen J."/>
            <person name="Kohler A."/>
            <person name="Krizsan K."/>
            <person name="Balestrini R."/>
            <person name="Da Silva C."/>
            <person name="Montanini B."/>
            <person name="Hainaut M."/>
            <person name="Levati E."/>
            <person name="Barry K.W."/>
            <person name="Belfiori B."/>
            <person name="Cichocki N."/>
            <person name="Clum A."/>
            <person name="Dockter R.B."/>
            <person name="Fauchery L."/>
            <person name="Guy J."/>
            <person name="Iotti M."/>
            <person name="Le Tacon F."/>
            <person name="Lindquist E.A."/>
            <person name="Lipzen A."/>
            <person name="Malagnac F."/>
            <person name="Mello A."/>
            <person name="Molinier V."/>
            <person name="Miyauchi S."/>
            <person name="Poulain J."/>
            <person name="Riccioni C."/>
            <person name="Rubini A."/>
            <person name="Sitrit Y."/>
            <person name="Splivallo R."/>
            <person name="Traeger S."/>
            <person name="Wang M."/>
            <person name="Zifcakova L."/>
            <person name="Wipf D."/>
            <person name="Zambonelli A."/>
            <person name="Paolocci F."/>
            <person name="Nowrousian M."/>
            <person name="Ottonello S."/>
            <person name="Baldrian P."/>
            <person name="Spatafora J.W."/>
            <person name="Henrissat B."/>
            <person name="Nagy L.G."/>
            <person name="Aury J.M."/>
            <person name="Wincker P."/>
            <person name="Grigoriev I.V."/>
            <person name="Bonfante P."/>
            <person name="Martin F.M."/>
        </authorList>
    </citation>
    <scope>NUCLEOTIDE SEQUENCE [LARGE SCALE GENOMIC DNA]</scope>
    <source>
        <strain evidence="2 3">CCBAS932</strain>
    </source>
</reference>
<evidence type="ECO:0000313" key="3">
    <source>
        <dbReference type="Proteomes" id="UP000277580"/>
    </source>
</evidence>
<gene>
    <name evidence="2" type="ORF">P167DRAFT_12745</name>
</gene>
<feature type="region of interest" description="Disordered" evidence="1">
    <location>
        <begin position="1"/>
        <end position="23"/>
    </location>
</feature>
<organism evidence="2 3">
    <name type="scientific">Morchella conica CCBAS932</name>
    <dbReference type="NCBI Taxonomy" id="1392247"/>
    <lineage>
        <taxon>Eukaryota</taxon>
        <taxon>Fungi</taxon>
        <taxon>Dikarya</taxon>
        <taxon>Ascomycota</taxon>
        <taxon>Pezizomycotina</taxon>
        <taxon>Pezizomycetes</taxon>
        <taxon>Pezizales</taxon>
        <taxon>Morchellaceae</taxon>
        <taxon>Morchella</taxon>
    </lineage>
</organism>
<evidence type="ECO:0000313" key="2">
    <source>
        <dbReference type="EMBL" id="RPB17791.1"/>
    </source>
</evidence>
<protein>
    <submittedName>
        <fullName evidence="2">Uncharacterized protein</fullName>
    </submittedName>
</protein>
<evidence type="ECO:0000256" key="1">
    <source>
        <dbReference type="SAM" id="MobiDB-lite"/>
    </source>
</evidence>
<dbReference type="EMBL" id="ML119105">
    <property type="protein sequence ID" value="RPB17791.1"/>
    <property type="molecule type" value="Genomic_DNA"/>
</dbReference>
<name>A0A3N4LAX2_9PEZI</name>
<feature type="compositionally biased region" description="Polar residues" evidence="1">
    <location>
        <begin position="1"/>
        <end position="17"/>
    </location>
</feature>